<dbReference type="RefSeq" id="XP_023593481.1">
    <property type="nucleotide sequence ID" value="XM_023737713.1"/>
</dbReference>
<dbReference type="SUPFAM" id="SSF51735">
    <property type="entry name" value="NAD(P)-binding Rossmann-fold domains"/>
    <property type="match status" value="1"/>
</dbReference>
<evidence type="ECO:0000313" key="6">
    <source>
        <dbReference type="RefSeq" id="XP_023593481.1"/>
    </source>
</evidence>
<feature type="domain" description="Lactate/malate dehydrogenase C-terminal" evidence="3">
    <location>
        <begin position="220"/>
        <end position="360"/>
    </location>
</feature>
<dbReference type="InterPro" id="IPR015955">
    <property type="entry name" value="Lactate_DH/Glyco_Ohase_4_C"/>
</dbReference>
<dbReference type="SUPFAM" id="SSF56327">
    <property type="entry name" value="LDH C-terminal domain-like"/>
    <property type="match status" value="1"/>
</dbReference>
<dbReference type="Pfam" id="PF05743">
    <property type="entry name" value="UEV"/>
    <property type="match status" value="1"/>
</dbReference>
<dbReference type="InterPro" id="IPR008883">
    <property type="entry name" value="UEV_N"/>
</dbReference>
<keyword evidence="5" id="KW-1185">Reference proteome</keyword>
<evidence type="ECO:0000256" key="1">
    <source>
        <dbReference type="RuleBase" id="RU003369"/>
    </source>
</evidence>
<protein>
    <submittedName>
        <fullName evidence="6">Ubiquitin-conjugating enzyme E2 variant 3 isoform X4</fullName>
    </submittedName>
</protein>
<dbReference type="PRINTS" id="PR00086">
    <property type="entry name" value="LLDHDRGNASE"/>
</dbReference>
<dbReference type="PANTHER" id="PTHR43128:SF33">
    <property type="entry name" value="UBIQUITIN-CONJUGATING ENZYME E2 VARIANT 3"/>
    <property type="match status" value="1"/>
</dbReference>
<dbReference type="GO" id="GO:0006089">
    <property type="term" value="P:lactate metabolic process"/>
    <property type="evidence" value="ECO:0007669"/>
    <property type="project" value="TreeGrafter"/>
</dbReference>
<dbReference type="Gene3D" id="3.10.110.10">
    <property type="entry name" value="Ubiquitin Conjugating Enzyme"/>
    <property type="match status" value="1"/>
</dbReference>
<dbReference type="Pfam" id="PF02866">
    <property type="entry name" value="Ldh_1_C"/>
    <property type="match status" value="1"/>
</dbReference>
<dbReference type="GO" id="GO:0015031">
    <property type="term" value="P:protein transport"/>
    <property type="evidence" value="ECO:0007669"/>
    <property type="project" value="InterPro"/>
</dbReference>
<dbReference type="FunFam" id="3.90.110.10:FF:000007">
    <property type="entry name" value="ubiquitin-conjugating enzyme E2 variant 3 isoform X1"/>
    <property type="match status" value="1"/>
</dbReference>
<accession>A0A2Y9RIT5</accession>
<feature type="domain" description="UEV" evidence="4">
    <location>
        <begin position="21"/>
        <end position="67"/>
    </location>
</feature>
<dbReference type="InterPro" id="IPR001236">
    <property type="entry name" value="Lactate/malate_DH_N"/>
</dbReference>
<dbReference type="CDD" id="cd11685">
    <property type="entry name" value="UEV_TSG101-like"/>
    <property type="match status" value="1"/>
</dbReference>
<feature type="domain" description="Lactate/malate dehydrogenase N-terminal" evidence="2">
    <location>
        <begin position="84"/>
        <end position="216"/>
    </location>
</feature>
<gene>
    <name evidence="6" type="primary">UEVLD</name>
</gene>
<reference evidence="6" key="1">
    <citation type="submission" date="2025-08" db="UniProtKB">
        <authorList>
            <consortium name="RefSeq"/>
        </authorList>
    </citation>
    <scope>IDENTIFICATION</scope>
</reference>
<dbReference type="AlphaFoldDB" id="A0A2Y9RIT5"/>
<dbReference type="PANTHER" id="PTHR43128">
    <property type="entry name" value="L-2-HYDROXYCARBOXYLATE DEHYDROGENASE (NAD(P)(+))"/>
    <property type="match status" value="1"/>
</dbReference>
<dbReference type="Pfam" id="PF00056">
    <property type="entry name" value="Ldh_1_N"/>
    <property type="match status" value="1"/>
</dbReference>
<sequence>MEFDCDSLRRLLGKYKFRDLTVEELKNVNMFYPHFRYSVDTYIFKDSSQKDLLNFTGTIPVMYQGVSDINSRSWANHETKTVNKITVVGGGELGIACTLAILAKGIADRLVLLDLSEGTKGGTMDLEIFNLPNVEISKDLSASARSKVVILTVNSLGSSQSYLDVVQSNVDMFRALVPALGHYSQHGVLLVASQPVEIMTYVTWKLSAFPENRVIGIGCNLDSQRLQYIITNVLKAQTSGKEVWVIGEQGEDKVLTWGGQEEAMSHNSKVQLSNRAMELLRVKGQRSWSVGLSVADLVDSIVNNKKKVHSVSVLAKGYYAINSEVFLSLPCILGSNGVSEVIKTTVKEDTVTEKLQSSASSVHGVQQQLKL</sequence>
<dbReference type="Gene3D" id="3.90.110.10">
    <property type="entry name" value="Lactate dehydrogenase/glycoside hydrolase, family 4, C-terminal"/>
    <property type="match status" value="1"/>
</dbReference>
<evidence type="ECO:0000259" key="2">
    <source>
        <dbReference type="Pfam" id="PF00056"/>
    </source>
</evidence>
<dbReference type="InterPro" id="IPR036291">
    <property type="entry name" value="NAD(P)-bd_dom_sf"/>
</dbReference>
<dbReference type="SUPFAM" id="SSF54495">
    <property type="entry name" value="UBC-like"/>
    <property type="match status" value="1"/>
</dbReference>
<dbReference type="InterPro" id="IPR016135">
    <property type="entry name" value="UBQ-conjugating_enzyme/RWD"/>
</dbReference>
<dbReference type="CTD" id="55293"/>
<name>A0A2Y9RIT5_TRIMA</name>
<organism evidence="5 6">
    <name type="scientific">Trichechus manatus latirostris</name>
    <name type="common">Florida manatee</name>
    <dbReference type="NCBI Taxonomy" id="127582"/>
    <lineage>
        <taxon>Eukaryota</taxon>
        <taxon>Metazoa</taxon>
        <taxon>Chordata</taxon>
        <taxon>Craniata</taxon>
        <taxon>Vertebrata</taxon>
        <taxon>Euteleostomi</taxon>
        <taxon>Mammalia</taxon>
        <taxon>Eutheria</taxon>
        <taxon>Afrotheria</taxon>
        <taxon>Sirenia</taxon>
        <taxon>Trichechidae</taxon>
        <taxon>Trichechus</taxon>
    </lineage>
</organism>
<evidence type="ECO:0000313" key="5">
    <source>
        <dbReference type="Proteomes" id="UP000248480"/>
    </source>
</evidence>
<dbReference type="Proteomes" id="UP000248480">
    <property type="component" value="Unplaced"/>
</dbReference>
<evidence type="ECO:0000259" key="3">
    <source>
        <dbReference type="Pfam" id="PF02866"/>
    </source>
</evidence>
<comment type="similarity">
    <text evidence="1">Belongs to the LDH/MDH superfamily.</text>
</comment>
<keyword evidence="1" id="KW-0560">Oxidoreductase</keyword>
<dbReference type="GeneID" id="101341445"/>
<dbReference type="CDD" id="cd05293">
    <property type="entry name" value="LDH_1"/>
    <property type="match status" value="1"/>
</dbReference>
<dbReference type="Gene3D" id="3.40.50.720">
    <property type="entry name" value="NAD(P)-binding Rossmann-like Domain"/>
    <property type="match status" value="1"/>
</dbReference>
<proteinExistence type="inferred from homology"/>
<evidence type="ECO:0000259" key="4">
    <source>
        <dbReference type="Pfam" id="PF05743"/>
    </source>
</evidence>
<dbReference type="InterPro" id="IPR022383">
    <property type="entry name" value="Lactate/malate_DH_C"/>
</dbReference>
<dbReference type="InterPro" id="IPR001557">
    <property type="entry name" value="L-lactate/malate_DH"/>
</dbReference>
<dbReference type="GO" id="GO:0004459">
    <property type="term" value="F:L-lactate dehydrogenase (NAD+) activity"/>
    <property type="evidence" value="ECO:0007669"/>
    <property type="project" value="TreeGrafter"/>
</dbReference>